<keyword evidence="4" id="KW-1185">Reference proteome</keyword>
<accession>A0A7D9IID9</accession>
<feature type="transmembrane region" description="Helical" evidence="2">
    <location>
        <begin position="407"/>
        <end position="430"/>
    </location>
</feature>
<dbReference type="AlphaFoldDB" id="A0A7D9IID9"/>
<organism evidence="3 4">
    <name type="scientific">Paramuricea clavata</name>
    <name type="common">Red gorgonian</name>
    <name type="synonym">Violescent sea-whip</name>
    <dbReference type="NCBI Taxonomy" id="317549"/>
    <lineage>
        <taxon>Eukaryota</taxon>
        <taxon>Metazoa</taxon>
        <taxon>Cnidaria</taxon>
        <taxon>Anthozoa</taxon>
        <taxon>Octocorallia</taxon>
        <taxon>Malacalcyonacea</taxon>
        <taxon>Plexauridae</taxon>
        <taxon>Paramuricea</taxon>
    </lineage>
</organism>
<feature type="transmembrane region" description="Helical" evidence="2">
    <location>
        <begin position="192"/>
        <end position="214"/>
    </location>
</feature>
<comment type="caution">
    <text evidence="3">The sequence shown here is derived from an EMBL/GenBank/DDBJ whole genome shotgun (WGS) entry which is preliminary data.</text>
</comment>
<feature type="transmembrane region" description="Helical" evidence="2">
    <location>
        <begin position="371"/>
        <end position="395"/>
    </location>
</feature>
<feature type="transmembrane region" description="Helical" evidence="2">
    <location>
        <begin position="333"/>
        <end position="351"/>
    </location>
</feature>
<dbReference type="PANTHER" id="PTHR20765">
    <property type="entry name" value="SOLUTE CARRIER FAMILY 43 MEMBER 3-RELATED"/>
    <property type="match status" value="1"/>
</dbReference>
<feature type="transmembrane region" description="Helical" evidence="2">
    <location>
        <begin position="12"/>
        <end position="39"/>
    </location>
</feature>
<feature type="region of interest" description="Disordered" evidence="1">
    <location>
        <begin position="281"/>
        <end position="316"/>
    </location>
</feature>
<gene>
    <name evidence="3" type="ORF">PACLA_8A035574</name>
</gene>
<keyword evidence="2" id="KW-0472">Membrane</keyword>
<dbReference type="InterPro" id="IPR027197">
    <property type="entry name" value="SLC43A3"/>
</dbReference>
<evidence type="ECO:0000256" key="2">
    <source>
        <dbReference type="SAM" id="Phobius"/>
    </source>
</evidence>
<feature type="transmembrane region" description="Helical" evidence="2">
    <location>
        <begin position="73"/>
        <end position="93"/>
    </location>
</feature>
<dbReference type="PANTHER" id="PTHR20765:SF1">
    <property type="entry name" value="EQUILIBRATIVE NUCLEOBASE TRANSPORTER 1"/>
    <property type="match status" value="1"/>
</dbReference>
<dbReference type="OrthoDB" id="5986147at2759"/>
<keyword evidence="2" id="KW-0812">Transmembrane</keyword>
<proteinExistence type="predicted"/>
<dbReference type="Proteomes" id="UP001152795">
    <property type="component" value="Unassembled WGS sequence"/>
</dbReference>
<dbReference type="InterPro" id="IPR036259">
    <property type="entry name" value="MFS_trans_sf"/>
</dbReference>
<evidence type="ECO:0000256" key="1">
    <source>
        <dbReference type="SAM" id="MobiDB-lite"/>
    </source>
</evidence>
<reference evidence="3" key="1">
    <citation type="submission" date="2020-04" db="EMBL/GenBank/DDBJ databases">
        <authorList>
            <person name="Alioto T."/>
            <person name="Alioto T."/>
            <person name="Gomez Garrido J."/>
        </authorList>
    </citation>
    <scope>NUCLEOTIDE SEQUENCE</scope>
    <source>
        <strain evidence="3">A484AB</strain>
    </source>
</reference>
<name>A0A7D9IID9_PARCT</name>
<dbReference type="SUPFAM" id="SSF103473">
    <property type="entry name" value="MFS general substrate transporter"/>
    <property type="match status" value="1"/>
</dbReference>
<evidence type="ECO:0000313" key="4">
    <source>
        <dbReference type="Proteomes" id="UP001152795"/>
    </source>
</evidence>
<feature type="transmembrane region" description="Helical" evidence="2">
    <location>
        <begin position="163"/>
        <end position="186"/>
    </location>
</feature>
<sequence length="541" mass="60486">MVSLKRVYNQRYLILVWSVLEIFLFSAIVYGWAALVVVLKQENFFHDLCEVKNSTIIEDEVEDCIKQDERLNLVFLTGVISFSSTGIVSGAFLDRFGPRKARLLSSFDNNCGSKLNVAIELSMILTDRPNLIFPGIITLSAAGLTLLLTIFQVANMFDKWKSSVISLFNGAVDASAIVLLFFKLVYNAGIPLLSINIFYLLSAIILILVFTSILPPYTITPERLQPINGSRDSRASHESFAKPQIADVSAFTIEGSHSNGIMHMNGTSEVNGEVGISKKNSKLQQNETESHLQSSAPSQSQAVNENNEVAKIEAESSEDSAPRLISQMLTAEYILLVLFTSVCGLRLWFYVGNLNSYLEFMSDNDMDTDHYTNWFGIIQFSGFLFAPIVGYVMDWKPKKNQNEKTDIGFIFGFLLTSCVTLVLNILVLVPSLSVQYATFVVQVVLRAFVFSVYSAFILHKFPLVHFGKLLGAGHIISSAIVSIQYGLVVVTEDTLKKDPFWVNVSLLVLCLFLNILPAYLWIKEKRQNGQNRRIEVNRSVI</sequence>
<dbReference type="Gene3D" id="1.20.1250.20">
    <property type="entry name" value="MFS general substrate transporter like domains"/>
    <property type="match status" value="1"/>
</dbReference>
<evidence type="ECO:0000313" key="3">
    <source>
        <dbReference type="EMBL" id="CAB4006086.1"/>
    </source>
</evidence>
<feature type="transmembrane region" description="Helical" evidence="2">
    <location>
        <begin position="436"/>
        <end position="457"/>
    </location>
</feature>
<dbReference type="EMBL" id="CACRXK020005406">
    <property type="protein sequence ID" value="CAB4006086.1"/>
    <property type="molecule type" value="Genomic_DNA"/>
</dbReference>
<keyword evidence="2" id="KW-1133">Transmembrane helix</keyword>
<feature type="compositionally biased region" description="Polar residues" evidence="1">
    <location>
        <begin position="282"/>
        <end position="307"/>
    </location>
</feature>
<feature type="transmembrane region" description="Helical" evidence="2">
    <location>
        <begin position="500"/>
        <end position="522"/>
    </location>
</feature>
<protein>
    <submittedName>
        <fullName evidence="3">Uncharacterized protein</fullName>
    </submittedName>
</protein>
<feature type="transmembrane region" description="Helical" evidence="2">
    <location>
        <begin position="131"/>
        <end position="151"/>
    </location>
</feature>